<evidence type="ECO:0000256" key="2">
    <source>
        <dbReference type="ARBA" id="ARBA00022603"/>
    </source>
</evidence>
<dbReference type="HAMAP" id="MF_01885">
    <property type="entry name" value="tRNA_methyltr_TrmL"/>
    <property type="match status" value="1"/>
</dbReference>
<reference evidence="10" key="1">
    <citation type="submission" date="2017-04" db="EMBL/GenBank/DDBJ databases">
        <authorList>
            <person name="Varghese N."/>
            <person name="Submissions S."/>
        </authorList>
    </citation>
    <scope>NUCLEOTIDE SEQUENCE [LARGE SCALE GENOMIC DNA]</scope>
    <source>
        <strain evidence="10">RKEM611</strain>
    </source>
</reference>
<evidence type="ECO:0000256" key="1">
    <source>
        <dbReference type="ARBA" id="ARBA00022490"/>
    </source>
</evidence>
<dbReference type="PANTHER" id="PTHR42971">
    <property type="entry name" value="TRNA (CYTIDINE(34)-2'-O)-METHYLTRANSFERASE"/>
    <property type="match status" value="1"/>
</dbReference>
<dbReference type="PANTHER" id="PTHR42971:SF1">
    <property type="entry name" value="TRNA (CYTIDINE(34)-2'-O)-METHYLTRANSFERASE"/>
    <property type="match status" value="1"/>
</dbReference>
<dbReference type="Pfam" id="PF00588">
    <property type="entry name" value="SpoU_methylase"/>
    <property type="match status" value="1"/>
</dbReference>
<gene>
    <name evidence="9" type="ORF">SAMN06296036_107156</name>
</gene>
<keyword evidence="5 6" id="KW-0819">tRNA processing</keyword>
<dbReference type="GO" id="GO:0141102">
    <property type="term" value="F:tRNA (5-carboxymethylaminomethyluridine(34)-2'-O)-methyltransferase activity"/>
    <property type="evidence" value="ECO:0007669"/>
    <property type="project" value="RHEA"/>
</dbReference>
<evidence type="ECO:0000256" key="6">
    <source>
        <dbReference type="HAMAP-Rule" id="MF_01885"/>
    </source>
</evidence>
<dbReference type="InterPro" id="IPR029028">
    <property type="entry name" value="Alpha/beta_knot_MTases"/>
</dbReference>
<keyword evidence="3 6" id="KW-0808">Transferase</keyword>
<feature type="domain" description="tRNA/rRNA methyltransferase SpoU type" evidence="8">
    <location>
        <begin position="8"/>
        <end position="144"/>
    </location>
</feature>
<dbReference type="STRING" id="1513793.SAMN06296036_107156"/>
<dbReference type="Gene3D" id="3.40.1280.10">
    <property type="match status" value="1"/>
</dbReference>
<evidence type="ECO:0000313" key="9">
    <source>
        <dbReference type="EMBL" id="SMF22057.1"/>
    </source>
</evidence>
<dbReference type="RefSeq" id="WP_200820698.1">
    <property type="nucleotide sequence ID" value="NZ_FWZT01000007.1"/>
</dbReference>
<comment type="similarity">
    <text evidence="6">Belongs to the class IV-like SAM-binding methyltransferase superfamily. RNA methyltransferase TrmH family. TrmL subfamily.</text>
</comment>
<dbReference type="EC" id="2.1.1.207" evidence="6"/>
<dbReference type="GO" id="GO:0005737">
    <property type="term" value="C:cytoplasm"/>
    <property type="evidence" value="ECO:0007669"/>
    <property type="project" value="UniProtKB-SubCell"/>
</dbReference>
<protein>
    <recommendedName>
        <fullName evidence="6">Putative tRNA (cytidine(34)-2'-O)-methyltransferase</fullName>
        <ecNumber evidence="6">2.1.1.207</ecNumber>
    </recommendedName>
    <alternativeName>
        <fullName evidence="6">tRNA (cytidine/uridine-2'-O-)-methyltransferase</fullName>
    </alternativeName>
</protein>
<evidence type="ECO:0000259" key="8">
    <source>
        <dbReference type="Pfam" id="PF00588"/>
    </source>
</evidence>
<comment type="subcellular location">
    <subcellularLocation>
        <location evidence="6">Cytoplasm</location>
    </subcellularLocation>
</comment>
<dbReference type="InterPro" id="IPR001537">
    <property type="entry name" value="SpoU_MeTrfase"/>
</dbReference>
<dbReference type="PIRSF" id="PIRSF029256">
    <property type="entry name" value="SpoU_TrmH_prd"/>
    <property type="match status" value="1"/>
</dbReference>
<evidence type="ECO:0000256" key="7">
    <source>
        <dbReference type="PIRSR" id="PIRSR029256-1"/>
    </source>
</evidence>
<organism evidence="9 10">
    <name type="scientific">Pseudobacteriovorax antillogorgiicola</name>
    <dbReference type="NCBI Taxonomy" id="1513793"/>
    <lineage>
        <taxon>Bacteria</taxon>
        <taxon>Pseudomonadati</taxon>
        <taxon>Bdellovibrionota</taxon>
        <taxon>Oligoflexia</taxon>
        <taxon>Oligoflexales</taxon>
        <taxon>Pseudobacteriovoracaceae</taxon>
        <taxon>Pseudobacteriovorax</taxon>
    </lineage>
</organism>
<proteinExistence type="inferred from homology"/>
<dbReference type="GO" id="GO:0002130">
    <property type="term" value="P:wobble position ribose methylation"/>
    <property type="evidence" value="ECO:0007669"/>
    <property type="project" value="TreeGrafter"/>
</dbReference>
<accession>A0A1Y6BUJ8</accession>
<dbReference type="Proteomes" id="UP000192907">
    <property type="component" value="Unassembled WGS sequence"/>
</dbReference>
<dbReference type="GO" id="GO:0141098">
    <property type="term" value="F:tRNA (cytidine(34)-2'-O)-methyltransferase activity"/>
    <property type="evidence" value="ECO:0007669"/>
    <property type="project" value="RHEA"/>
</dbReference>
<sequence length="154" mass="17733">MRQGHPQICLFQPEIPQNTGNIGRLAAATACRLHLVKPFGFSMSDKNLRRPGLDYWPCLDLEIHDQFESVYRQCHGKVAFFTKFADADYTQVPEDTELLVFGQETSGLPESFHETYAHQLYRIPMFHPEVRSLNLSNAVSIIVYDQLRKRGLLH</sequence>
<feature type="binding site" evidence="6 7">
    <location>
        <position position="102"/>
    </location>
    <ligand>
        <name>S-adenosyl-L-methionine</name>
        <dbReference type="ChEBI" id="CHEBI:59789"/>
    </ligand>
</feature>
<evidence type="ECO:0000256" key="5">
    <source>
        <dbReference type="ARBA" id="ARBA00022694"/>
    </source>
</evidence>
<comment type="catalytic activity">
    <reaction evidence="6">
        <text>cytidine(34) in tRNA + S-adenosyl-L-methionine = 2'-O-methylcytidine(34) in tRNA + S-adenosyl-L-homocysteine + H(+)</text>
        <dbReference type="Rhea" id="RHEA:43084"/>
        <dbReference type="Rhea" id="RHEA-COMP:10331"/>
        <dbReference type="Rhea" id="RHEA-COMP:10332"/>
        <dbReference type="ChEBI" id="CHEBI:15378"/>
        <dbReference type="ChEBI" id="CHEBI:57856"/>
        <dbReference type="ChEBI" id="CHEBI:59789"/>
        <dbReference type="ChEBI" id="CHEBI:74495"/>
        <dbReference type="ChEBI" id="CHEBI:82748"/>
        <dbReference type="EC" id="2.1.1.207"/>
    </reaction>
</comment>
<dbReference type="AlphaFoldDB" id="A0A1Y6BUJ8"/>
<dbReference type="SUPFAM" id="SSF75217">
    <property type="entry name" value="alpha/beta knot"/>
    <property type="match status" value="1"/>
</dbReference>
<comment type="caution">
    <text evidence="6">Lacks conserved residue(s) required for the propagation of feature annotation.</text>
</comment>
<comment type="catalytic activity">
    <reaction evidence="6">
        <text>5-carboxymethylaminomethyluridine(34) in tRNA(Leu) + S-adenosyl-L-methionine = 5-carboxymethylaminomethyl-2'-O-methyluridine(34) in tRNA(Leu) + S-adenosyl-L-homocysteine + H(+)</text>
        <dbReference type="Rhea" id="RHEA:43088"/>
        <dbReference type="Rhea" id="RHEA-COMP:10333"/>
        <dbReference type="Rhea" id="RHEA-COMP:10334"/>
        <dbReference type="ChEBI" id="CHEBI:15378"/>
        <dbReference type="ChEBI" id="CHEBI:57856"/>
        <dbReference type="ChEBI" id="CHEBI:59789"/>
        <dbReference type="ChEBI" id="CHEBI:74508"/>
        <dbReference type="ChEBI" id="CHEBI:74511"/>
        <dbReference type="EC" id="2.1.1.207"/>
    </reaction>
</comment>
<dbReference type="InterPro" id="IPR016914">
    <property type="entry name" value="TrmL"/>
</dbReference>
<keyword evidence="10" id="KW-1185">Reference proteome</keyword>
<feature type="binding site" evidence="6 7">
    <location>
        <position position="123"/>
    </location>
    <ligand>
        <name>S-adenosyl-L-methionine</name>
        <dbReference type="ChEBI" id="CHEBI:59789"/>
    </ligand>
</feature>
<evidence type="ECO:0000256" key="3">
    <source>
        <dbReference type="ARBA" id="ARBA00022679"/>
    </source>
</evidence>
<dbReference type="GO" id="GO:0003723">
    <property type="term" value="F:RNA binding"/>
    <property type="evidence" value="ECO:0007669"/>
    <property type="project" value="InterPro"/>
</dbReference>
<evidence type="ECO:0000313" key="10">
    <source>
        <dbReference type="Proteomes" id="UP000192907"/>
    </source>
</evidence>
<evidence type="ECO:0000256" key="4">
    <source>
        <dbReference type="ARBA" id="ARBA00022691"/>
    </source>
</evidence>
<feature type="binding site" evidence="6 7">
    <location>
        <position position="132"/>
    </location>
    <ligand>
        <name>S-adenosyl-L-methionine</name>
        <dbReference type="ChEBI" id="CHEBI:59789"/>
    </ligand>
</feature>
<keyword evidence="4 6" id="KW-0949">S-adenosyl-L-methionine</keyword>
<dbReference type="CDD" id="cd18094">
    <property type="entry name" value="SpoU-like_TrmL"/>
    <property type="match status" value="1"/>
</dbReference>
<name>A0A1Y6BUJ8_9BACT</name>
<keyword evidence="1 6" id="KW-0963">Cytoplasm</keyword>
<dbReference type="EMBL" id="FWZT01000007">
    <property type="protein sequence ID" value="SMF22057.1"/>
    <property type="molecule type" value="Genomic_DNA"/>
</dbReference>
<dbReference type="InterPro" id="IPR029026">
    <property type="entry name" value="tRNA_m1G_MTases_N"/>
</dbReference>
<comment type="function">
    <text evidence="6">Could methylate the ribose at the nucleotide 34 wobble position in tRNA.</text>
</comment>
<keyword evidence="2 6" id="KW-0489">Methyltransferase</keyword>